<reference evidence="1 2" key="1">
    <citation type="submission" date="2013-12" db="EMBL/GenBank/DDBJ databases">
        <title>Ecological redundancy of diverse viral populations within a natural community.</title>
        <authorList>
            <person name="Gregory A.C."/>
            <person name="LaButti K."/>
            <person name="Copeland A."/>
            <person name="Woyke T."/>
            <person name="Sullivan M.B."/>
        </authorList>
    </citation>
    <scope>NUCLEOTIDE SEQUENCE [LARGE SCALE GENOMIC DNA]</scope>
    <source>
        <strain evidence="1">Syn7803US105</strain>
    </source>
</reference>
<evidence type="ECO:0000313" key="1">
    <source>
        <dbReference type="EMBL" id="AIX24363.1"/>
    </source>
</evidence>
<evidence type="ECO:0000313" key="2">
    <source>
        <dbReference type="Proteomes" id="UP000033010"/>
    </source>
</evidence>
<keyword evidence="2" id="KW-1185">Reference proteome</keyword>
<name>A0A0E3HDW8_9CAUD</name>
<dbReference type="OrthoDB" id="16433at10239"/>
<dbReference type="RefSeq" id="YP_009133579.1">
    <property type="nucleotide sequence ID" value="NC_026924.1"/>
</dbReference>
<dbReference type="KEGG" id="vg:24171649"/>
<dbReference type="Proteomes" id="UP000033010">
    <property type="component" value="Segment"/>
</dbReference>
<dbReference type="EMBL" id="KJ019071">
    <property type="protein sequence ID" value="AIX24363.1"/>
    <property type="molecule type" value="Genomic_DNA"/>
</dbReference>
<organism evidence="1 2">
    <name type="scientific">Synechococcus phage ACG-2014g</name>
    <dbReference type="NCBI Taxonomy" id="1493512"/>
    <lineage>
        <taxon>Viruses</taxon>
        <taxon>Duplodnaviria</taxon>
        <taxon>Heunggongvirae</taxon>
        <taxon>Uroviricota</taxon>
        <taxon>Caudoviricetes</taxon>
        <taxon>Pantevenvirales</taxon>
        <taxon>Kyanoviridae</taxon>
        <taxon>Macariavirus</taxon>
        <taxon>Macariavirus tuscon14g</taxon>
    </lineage>
</organism>
<protein>
    <submittedName>
        <fullName evidence="1">Uncharacterized protein</fullName>
    </submittedName>
</protein>
<gene>
    <name evidence="1" type="ORF">Syn7803US105_19</name>
</gene>
<proteinExistence type="predicted"/>
<sequence>MGLYDTVRSSFDLGPGYNRKDLQTKDLECMMYDYWIDPTGKLYEVDYSHTQDFNLDFTSYIANGNHGKVKPIYWNGVVEVFPAKWDCYYAPFPSCFLTFTRGIITEVTHERKRTA</sequence>
<dbReference type="GeneID" id="24171649"/>
<accession>A0A0E3HDW8</accession>